<feature type="region of interest" description="Disordered" evidence="6">
    <location>
        <begin position="130"/>
        <end position="156"/>
    </location>
</feature>
<evidence type="ECO:0000256" key="4">
    <source>
        <dbReference type="ARBA" id="ARBA00022989"/>
    </source>
</evidence>
<dbReference type="OrthoDB" id="264603at2759"/>
<reference evidence="9" key="1">
    <citation type="submission" date="2013-08" db="EMBL/GenBank/DDBJ databases">
        <title>Gene expansion shapes genome architecture in the human pathogen Lichtheimia corymbifera: an evolutionary genomics analysis in the ancient terrestrial Mucorales (Mucoromycotina).</title>
        <authorList>
            <person name="Schwartze V.U."/>
            <person name="Winter S."/>
            <person name="Shelest E."/>
            <person name="Marcet-Houben M."/>
            <person name="Horn F."/>
            <person name="Wehner S."/>
            <person name="Hoffmann K."/>
            <person name="Riege K."/>
            <person name="Sammeth M."/>
            <person name="Nowrousian M."/>
            <person name="Valiante V."/>
            <person name="Linde J."/>
            <person name="Jacobsen I.D."/>
            <person name="Marz M."/>
            <person name="Brakhage A.A."/>
            <person name="Gabaldon T."/>
            <person name="Bocker S."/>
            <person name="Voigt K."/>
        </authorList>
    </citation>
    <scope>NUCLEOTIDE SEQUENCE [LARGE SCALE GENOMIC DNA]</scope>
    <source>
        <strain evidence="9">FSU 9682</strain>
    </source>
</reference>
<dbReference type="PANTHER" id="PTHR10809:SF6">
    <property type="entry name" value="AT11025P-RELATED"/>
    <property type="match status" value="1"/>
</dbReference>
<dbReference type="InterPro" id="IPR008962">
    <property type="entry name" value="PapD-like_sf"/>
</dbReference>
<evidence type="ECO:0000256" key="7">
    <source>
        <dbReference type="SAM" id="Phobius"/>
    </source>
</evidence>
<evidence type="ECO:0000259" key="8">
    <source>
        <dbReference type="PROSITE" id="PS50202"/>
    </source>
</evidence>
<dbReference type="InterPro" id="IPR013783">
    <property type="entry name" value="Ig-like_fold"/>
</dbReference>
<evidence type="ECO:0000313" key="10">
    <source>
        <dbReference type="Proteomes" id="UP000027586"/>
    </source>
</evidence>
<sequence>MTARMEPDQYLTFQRPLTQLVTEKLLIHNDNDVPLAFKVKTTAPRQYCVRPNAGLIEARSHQEVKIMLQPFRVEPEPDYNCKDKFLVQTILVSDPSVQEKPINDLWAHMESVAKEQIQQHKLRCAYVPENEKEAPAPANEKAPEPQTAKEEMDRASDELKAMQKKIQAYEQELASMKKNVVHQEPSKGIQVPLHVLLMVAVAVFAITYALLSSTKQ</sequence>
<dbReference type="PANTHER" id="PTHR10809">
    <property type="entry name" value="VESICLE-ASSOCIATED MEMBRANE PROTEIN-ASSOCIATED PROTEIN"/>
    <property type="match status" value="1"/>
</dbReference>
<dbReference type="GO" id="GO:0005886">
    <property type="term" value="C:plasma membrane"/>
    <property type="evidence" value="ECO:0007669"/>
    <property type="project" value="TreeGrafter"/>
</dbReference>
<feature type="transmembrane region" description="Helical" evidence="7">
    <location>
        <begin position="191"/>
        <end position="211"/>
    </location>
</feature>
<dbReference type="GO" id="GO:0005789">
    <property type="term" value="C:endoplasmic reticulum membrane"/>
    <property type="evidence" value="ECO:0007669"/>
    <property type="project" value="InterPro"/>
</dbReference>
<evidence type="ECO:0000256" key="6">
    <source>
        <dbReference type="SAM" id="MobiDB-lite"/>
    </source>
</evidence>
<evidence type="ECO:0000313" key="9">
    <source>
        <dbReference type="EMBL" id="CDH58685.1"/>
    </source>
</evidence>
<dbReference type="PROSITE" id="PS50202">
    <property type="entry name" value="MSP"/>
    <property type="match status" value="1"/>
</dbReference>
<keyword evidence="3 7" id="KW-0812">Transmembrane</keyword>
<proteinExistence type="inferred from homology"/>
<evidence type="ECO:0000256" key="1">
    <source>
        <dbReference type="ARBA" id="ARBA00004211"/>
    </source>
</evidence>
<dbReference type="Gene3D" id="2.60.40.10">
    <property type="entry name" value="Immunoglobulins"/>
    <property type="match status" value="1"/>
</dbReference>
<dbReference type="EMBL" id="CBTN010000059">
    <property type="protein sequence ID" value="CDH58685.1"/>
    <property type="molecule type" value="Genomic_DNA"/>
</dbReference>
<accession>A0A068S9M5</accession>
<keyword evidence="10" id="KW-1185">Reference proteome</keyword>
<evidence type="ECO:0000256" key="2">
    <source>
        <dbReference type="ARBA" id="ARBA00008932"/>
    </source>
</evidence>
<dbReference type="STRING" id="1263082.A0A068S9M5"/>
<organism evidence="9 10">
    <name type="scientific">Lichtheimia corymbifera JMRC:FSU:9682</name>
    <dbReference type="NCBI Taxonomy" id="1263082"/>
    <lineage>
        <taxon>Eukaryota</taxon>
        <taxon>Fungi</taxon>
        <taxon>Fungi incertae sedis</taxon>
        <taxon>Mucoromycota</taxon>
        <taxon>Mucoromycotina</taxon>
        <taxon>Mucoromycetes</taxon>
        <taxon>Mucorales</taxon>
        <taxon>Lichtheimiaceae</taxon>
        <taxon>Lichtheimia</taxon>
    </lineage>
</organism>
<dbReference type="InterPro" id="IPR000535">
    <property type="entry name" value="MSP_dom"/>
</dbReference>
<dbReference type="SUPFAM" id="SSF49354">
    <property type="entry name" value="PapD-like"/>
    <property type="match status" value="1"/>
</dbReference>
<evidence type="ECO:0000256" key="3">
    <source>
        <dbReference type="ARBA" id="ARBA00022692"/>
    </source>
</evidence>
<dbReference type="Pfam" id="PF00635">
    <property type="entry name" value="Motile_Sperm"/>
    <property type="match status" value="1"/>
</dbReference>
<keyword evidence="5 7" id="KW-0472">Membrane</keyword>
<keyword evidence="4 7" id="KW-1133">Transmembrane helix</keyword>
<dbReference type="GO" id="GO:0033149">
    <property type="term" value="F:FFAT motif binding"/>
    <property type="evidence" value="ECO:0007669"/>
    <property type="project" value="TreeGrafter"/>
</dbReference>
<feature type="domain" description="MSP" evidence="8">
    <location>
        <begin position="2"/>
        <end position="127"/>
    </location>
</feature>
<dbReference type="PIRSF" id="PIRSF019693">
    <property type="entry name" value="VAMP-associated"/>
    <property type="match status" value="1"/>
</dbReference>
<evidence type="ECO:0000256" key="5">
    <source>
        <dbReference type="ARBA" id="ARBA00023136"/>
    </source>
</evidence>
<dbReference type="GO" id="GO:0061817">
    <property type="term" value="P:endoplasmic reticulum-plasma membrane tethering"/>
    <property type="evidence" value="ECO:0007669"/>
    <property type="project" value="TreeGrafter"/>
</dbReference>
<dbReference type="AlphaFoldDB" id="A0A068S9M5"/>
<dbReference type="GO" id="GO:0090158">
    <property type="term" value="P:endoplasmic reticulum membrane organization"/>
    <property type="evidence" value="ECO:0007669"/>
    <property type="project" value="TreeGrafter"/>
</dbReference>
<feature type="compositionally biased region" description="Basic and acidic residues" evidence="6">
    <location>
        <begin position="141"/>
        <end position="156"/>
    </location>
</feature>
<protein>
    <submittedName>
        <fullName evidence="9">Related to scs2-required for inositolmetabolism</fullName>
    </submittedName>
</protein>
<comment type="subcellular location">
    <subcellularLocation>
        <location evidence="1">Membrane</location>
        <topology evidence="1">Single-pass type IV membrane protein</topology>
    </subcellularLocation>
</comment>
<dbReference type="VEuPathDB" id="FungiDB:LCOR_09537.1"/>
<dbReference type="Proteomes" id="UP000027586">
    <property type="component" value="Unassembled WGS sequence"/>
</dbReference>
<comment type="caution">
    <text evidence="9">The sequence shown here is derived from an EMBL/GenBank/DDBJ whole genome shotgun (WGS) entry which is preliminary data.</text>
</comment>
<name>A0A068S9M5_9FUNG</name>
<gene>
    <name evidence="9" type="ORF">LCOR_09537.1</name>
</gene>
<comment type="similarity">
    <text evidence="2">Belongs to the VAMP-associated protein (VAP) (TC 9.B.17) family.</text>
</comment>
<dbReference type="InterPro" id="IPR016763">
    <property type="entry name" value="VAP"/>
</dbReference>